<evidence type="ECO:0000313" key="15">
    <source>
        <dbReference type="EMBL" id="PZQ45923.1"/>
    </source>
</evidence>
<keyword evidence="11 13" id="KW-1133">Transmembrane helix</keyword>
<dbReference type="Gene3D" id="6.10.250.3020">
    <property type="match status" value="1"/>
</dbReference>
<dbReference type="EMBL" id="QFPW01000035">
    <property type="protein sequence ID" value="PZQ45923.1"/>
    <property type="molecule type" value="Genomic_DNA"/>
</dbReference>
<keyword evidence="9 15" id="KW-0418">Kinase</keyword>
<evidence type="ECO:0000256" key="9">
    <source>
        <dbReference type="ARBA" id="ARBA00022777"/>
    </source>
</evidence>
<evidence type="ECO:0000256" key="11">
    <source>
        <dbReference type="ARBA" id="ARBA00022989"/>
    </source>
</evidence>
<dbReference type="Gene3D" id="1.10.287.130">
    <property type="match status" value="1"/>
</dbReference>
<dbReference type="InterPro" id="IPR036890">
    <property type="entry name" value="HATPase_C_sf"/>
</dbReference>
<dbReference type="PROSITE" id="PS50109">
    <property type="entry name" value="HIS_KIN"/>
    <property type="match status" value="1"/>
</dbReference>
<dbReference type="Gene3D" id="3.30.565.10">
    <property type="entry name" value="Histidine kinase-like ATPase, C-terminal domain"/>
    <property type="match status" value="1"/>
</dbReference>
<dbReference type="CDD" id="cd00082">
    <property type="entry name" value="HisKA"/>
    <property type="match status" value="1"/>
</dbReference>
<protein>
    <recommendedName>
        <fullName evidence="3">histidine kinase</fullName>
        <ecNumber evidence="3">2.7.13.3</ecNumber>
    </recommendedName>
</protein>
<dbReference type="InterPro" id="IPR036097">
    <property type="entry name" value="HisK_dim/P_sf"/>
</dbReference>
<evidence type="ECO:0000256" key="8">
    <source>
        <dbReference type="ARBA" id="ARBA00022741"/>
    </source>
</evidence>
<evidence type="ECO:0000259" key="14">
    <source>
        <dbReference type="PROSITE" id="PS50109"/>
    </source>
</evidence>
<dbReference type="GO" id="GO:0000155">
    <property type="term" value="F:phosphorelay sensor kinase activity"/>
    <property type="evidence" value="ECO:0007669"/>
    <property type="project" value="InterPro"/>
</dbReference>
<evidence type="ECO:0000256" key="5">
    <source>
        <dbReference type="ARBA" id="ARBA00022553"/>
    </source>
</evidence>
<dbReference type="EC" id="2.7.13.3" evidence="3"/>
<dbReference type="InterPro" id="IPR005467">
    <property type="entry name" value="His_kinase_dom"/>
</dbReference>
<dbReference type="SUPFAM" id="SSF103190">
    <property type="entry name" value="Sensory domain-like"/>
    <property type="match status" value="1"/>
</dbReference>
<keyword evidence="10" id="KW-0067">ATP-binding</keyword>
<evidence type="ECO:0000256" key="13">
    <source>
        <dbReference type="SAM" id="Phobius"/>
    </source>
</evidence>
<keyword evidence="8" id="KW-0547">Nucleotide-binding</keyword>
<dbReference type="AlphaFoldDB" id="A0A2W5PU12"/>
<evidence type="ECO:0000256" key="10">
    <source>
        <dbReference type="ARBA" id="ARBA00022840"/>
    </source>
</evidence>
<feature type="transmembrane region" description="Helical" evidence="13">
    <location>
        <begin position="277"/>
        <end position="299"/>
    </location>
</feature>
<name>A0A2W5PU12_RHOSU</name>
<dbReference type="SMART" id="SM00387">
    <property type="entry name" value="HATPase_c"/>
    <property type="match status" value="1"/>
</dbReference>
<sequence length="582" mass="62982">MPVRTAINGLIIAVAALLCGLLSWHVSRSAMINRLDQSLILSRHALTVEIERFRYLPAVAGEDARIRSALRAPDDGAAILSANGYLETLVQTSGATHLYLLDASGVTIAASNWKSPESFMGQDYSFRPYFKDALNGGSGAFYAIGVTTRLPGYFLSARVVLPDGITGIVVVKIDLSPLRDTWNRVEQDIAVTDTDGVIFLASDPDWLYRPLMALSPAVLARLKQVQTYSGIDIAAAQPLKEGAFGLINSKNKRMLVSRLTAMEPDWQMLAATPVTAVASTAGLGALAGALLAAMALGWAKIRRQRRALLEMERHHAAVLEQRVTERTAALNREVEVRCNTEAELRAAQESLIQAEKMAALGRMSTAIVHEISQPLAAMEATLLTATMMAEAAAPDARQRIETARGLVRRMQRTTKRLKSFARKEVTETEPVDLMTVIEGAMEVIQPRARTAGVMPELRTVAASCRVQAGRGRMEQVLVNLLVNALDAVEGREGAKVEVELVLTPDEALIAVEDNGPGIDPQVMQRVSEPFFTTKSKSEGLGLGLAISSEIITSFGGRIDLDPRAGGGLCASIRLPRLEREDQ</sequence>
<dbReference type="CDD" id="cd12914">
    <property type="entry name" value="PDC1_DGC_like"/>
    <property type="match status" value="1"/>
</dbReference>
<proteinExistence type="predicted"/>
<dbReference type="InterPro" id="IPR003661">
    <property type="entry name" value="HisK_dim/P_dom"/>
</dbReference>
<dbReference type="PANTHER" id="PTHR43065:SF46">
    <property type="entry name" value="C4-DICARBOXYLATE TRANSPORT SENSOR PROTEIN DCTB"/>
    <property type="match status" value="1"/>
</dbReference>
<dbReference type="Proteomes" id="UP000249185">
    <property type="component" value="Unassembled WGS sequence"/>
</dbReference>
<keyword evidence="7 13" id="KW-0812">Transmembrane</keyword>
<dbReference type="GO" id="GO:0005886">
    <property type="term" value="C:plasma membrane"/>
    <property type="evidence" value="ECO:0007669"/>
    <property type="project" value="UniProtKB-SubCell"/>
</dbReference>
<keyword evidence="4" id="KW-1003">Cell membrane</keyword>
<evidence type="ECO:0000256" key="3">
    <source>
        <dbReference type="ARBA" id="ARBA00012438"/>
    </source>
</evidence>
<dbReference type="Pfam" id="PF02518">
    <property type="entry name" value="HATPase_c"/>
    <property type="match status" value="1"/>
</dbReference>
<evidence type="ECO:0000313" key="16">
    <source>
        <dbReference type="Proteomes" id="UP000249185"/>
    </source>
</evidence>
<evidence type="ECO:0000256" key="4">
    <source>
        <dbReference type="ARBA" id="ARBA00022475"/>
    </source>
</evidence>
<dbReference type="Gene3D" id="3.30.450.20">
    <property type="entry name" value="PAS domain"/>
    <property type="match status" value="2"/>
</dbReference>
<feature type="domain" description="Histidine kinase" evidence="14">
    <location>
        <begin position="366"/>
        <end position="578"/>
    </location>
</feature>
<keyword evidence="6" id="KW-0808">Transferase</keyword>
<organism evidence="15 16">
    <name type="scientific">Rhodovulum sulfidophilum</name>
    <name type="common">Rhodobacter sulfidophilus</name>
    <dbReference type="NCBI Taxonomy" id="35806"/>
    <lineage>
        <taxon>Bacteria</taxon>
        <taxon>Pseudomonadati</taxon>
        <taxon>Pseudomonadota</taxon>
        <taxon>Alphaproteobacteria</taxon>
        <taxon>Rhodobacterales</taxon>
        <taxon>Paracoccaceae</taxon>
        <taxon>Rhodovulum</taxon>
    </lineage>
</organism>
<comment type="caution">
    <text evidence="15">The sequence shown here is derived from an EMBL/GenBank/DDBJ whole genome shotgun (WGS) entry which is preliminary data.</text>
</comment>
<evidence type="ECO:0000256" key="7">
    <source>
        <dbReference type="ARBA" id="ARBA00022692"/>
    </source>
</evidence>
<comment type="catalytic activity">
    <reaction evidence="1">
        <text>ATP + protein L-histidine = ADP + protein N-phospho-L-histidine.</text>
        <dbReference type="EC" id="2.7.13.3"/>
    </reaction>
</comment>
<evidence type="ECO:0000256" key="1">
    <source>
        <dbReference type="ARBA" id="ARBA00000085"/>
    </source>
</evidence>
<dbReference type="PRINTS" id="PR00344">
    <property type="entry name" value="BCTRLSENSOR"/>
</dbReference>
<comment type="subcellular location">
    <subcellularLocation>
        <location evidence="2">Cell membrane</location>
        <topology evidence="2">Multi-pass membrane protein</topology>
    </subcellularLocation>
</comment>
<evidence type="ECO:0000256" key="6">
    <source>
        <dbReference type="ARBA" id="ARBA00022679"/>
    </source>
</evidence>
<dbReference type="GO" id="GO:0005524">
    <property type="term" value="F:ATP binding"/>
    <property type="evidence" value="ECO:0007669"/>
    <property type="project" value="UniProtKB-KW"/>
</dbReference>
<dbReference type="PANTHER" id="PTHR43065">
    <property type="entry name" value="SENSOR HISTIDINE KINASE"/>
    <property type="match status" value="1"/>
</dbReference>
<accession>A0A2W5PU12</accession>
<dbReference type="InterPro" id="IPR004358">
    <property type="entry name" value="Sig_transdc_His_kin-like_C"/>
</dbReference>
<keyword evidence="13" id="KW-0472">Membrane</keyword>
<keyword evidence="12" id="KW-0902">Two-component regulatory system</keyword>
<gene>
    <name evidence="15" type="ORF">DI556_21755</name>
</gene>
<dbReference type="InterPro" id="IPR003594">
    <property type="entry name" value="HATPase_dom"/>
</dbReference>
<keyword evidence="5" id="KW-0597">Phosphoprotein</keyword>
<evidence type="ECO:0000256" key="2">
    <source>
        <dbReference type="ARBA" id="ARBA00004651"/>
    </source>
</evidence>
<dbReference type="SUPFAM" id="SSF55874">
    <property type="entry name" value="ATPase domain of HSP90 chaperone/DNA topoisomerase II/histidine kinase"/>
    <property type="match status" value="1"/>
</dbReference>
<dbReference type="InterPro" id="IPR029151">
    <property type="entry name" value="Sensor-like_sf"/>
</dbReference>
<reference evidence="15 16" key="1">
    <citation type="submission" date="2017-08" db="EMBL/GenBank/DDBJ databases">
        <title>Infants hospitalized years apart are colonized by the same room-sourced microbial strains.</title>
        <authorList>
            <person name="Brooks B."/>
            <person name="Olm M.R."/>
            <person name="Firek B.A."/>
            <person name="Baker R."/>
            <person name="Thomas B.C."/>
            <person name="Morowitz M.J."/>
            <person name="Banfield J.F."/>
        </authorList>
    </citation>
    <scope>NUCLEOTIDE SEQUENCE [LARGE SCALE GENOMIC DNA]</scope>
    <source>
        <strain evidence="15">S2_005_002_R2_34</strain>
    </source>
</reference>
<dbReference type="InterPro" id="IPR017055">
    <property type="entry name" value="Sig_transdc_His_kinase_DctB"/>
</dbReference>
<dbReference type="SUPFAM" id="SSF47384">
    <property type="entry name" value="Homodimeric domain of signal transducing histidine kinase"/>
    <property type="match status" value="1"/>
</dbReference>
<evidence type="ECO:0000256" key="12">
    <source>
        <dbReference type="ARBA" id="ARBA00023012"/>
    </source>
</evidence>
<dbReference type="PIRSF" id="PIRSF036431">
    <property type="entry name" value="STHK_DctB"/>
    <property type="match status" value="1"/>
</dbReference>